<comment type="caution">
    <text evidence="1">The sequence shown here is derived from an EMBL/GenBank/DDBJ whole genome shotgun (WGS) entry which is preliminary data.</text>
</comment>
<dbReference type="EMBL" id="SZYD01000012">
    <property type="protein sequence ID" value="KAD4585980.1"/>
    <property type="molecule type" value="Genomic_DNA"/>
</dbReference>
<dbReference type="OrthoDB" id="753785at2759"/>
<evidence type="ECO:0000313" key="2">
    <source>
        <dbReference type="Proteomes" id="UP000326396"/>
    </source>
</evidence>
<name>A0A5N6NFB3_9ASTR</name>
<dbReference type="PANTHER" id="PTHR14873">
    <property type="entry name" value="OS06G0694100 PROTEIN"/>
    <property type="match status" value="1"/>
</dbReference>
<dbReference type="PANTHER" id="PTHR14873:SF1">
    <property type="entry name" value="OS06G0694100 PROTEIN"/>
    <property type="match status" value="1"/>
</dbReference>
<dbReference type="SUPFAM" id="SSF48371">
    <property type="entry name" value="ARM repeat"/>
    <property type="match status" value="1"/>
</dbReference>
<protein>
    <recommendedName>
        <fullName evidence="3">ARM repeat superfamily protein</fullName>
    </recommendedName>
</protein>
<evidence type="ECO:0000313" key="1">
    <source>
        <dbReference type="EMBL" id="KAD4585980.1"/>
    </source>
</evidence>
<dbReference type="InterPro" id="IPR016024">
    <property type="entry name" value="ARM-type_fold"/>
</dbReference>
<evidence type="ECO:0008006" key="3">
    <source>
        <dbReference type="Google" id="ProtNLM"/>
    </source>
</evidence>
<sequence>MIEVVVVGWRLEGRNNIQLWLPAVQTRLACRDGSGGKREVRNKQFKHRFQSFSTFSCLIPFSSRLVKAAAEMANSTSDLHNKIILLSEPIRESLSTISNEQSDVSVRSLLQSLLPPTNQTDFQSLLTNFSLLCAALAASRTSTYDQLSWIPVTLSDSADSALRQLHKAFSDHRNKDLLVELMPGVLPLLKSSIKESSIDKDADGDEASGASTRVPVVYAIVAAYQFKWFVTQIDLQLLGNLCSLIIPCALTALDHWSPEVKGQGMITLIHLAKHVSCSEFSMYEDVILDACCQNIASDDGIWEHVVEMSVLLVTCTQQNNPRSSWFEKVLNEMLSHLWRQPRSKERRVAWLKHIEPLFTGMGIVLLGHFRRLFPLFFKWMHADDDETVLLARTGDDNSFCHCSKFYICFENAKASSLEQHGQNTKMIQIYQHFVTHWLAAAADFQLALVSIGLYLQLFVINFTTP</sequence>
<keyword evidence="2" id="KW-1185">Reference proteome</keyword>
<organism evidence="1 2">
    <name type="scientific">Mikania micrantha</name>
    <name type="common">bitter vine</name>
    <dbReference type="NCBI Taxonomy" id="192012"/>
    <lineage>
        <taxon>Eukaryota</taxon>
        <taxon>Viridiplantae</taxon>
        <taxon>Streptophyta</taxon>
        <taxon>Embryophyta</taxon>
        <taxon>Tracheophyta</taxon>
        <taxon>Spermatophyta</taxon>
        <taxon>Magnoliopsida</taxon>
        <taxon>eudicotyledons</taxon>
        <taxon>Gunneridae</taxon>
        <taxon>Pentapetalae</taxon>
        <taxon>asterids</taxon>
        <taxon>campanulids</taxon>
        <taxon>Asterales</taxon>
        <taxon>Asteraceae</taxon>
        <taxon>Asteroideae</taxon>
        <taxon>Heliantheae alliance</taxon>
        <taxon>Eupatorieae</taxon>
        <taxon>Mikania</taxon>
    </lineage>
</organism>
<proteinExistence type="predicted"/>
<dbReference type="Proteomes" id="UP000326396">
    <property type="component" value="Linkage Group LG2"/>
</dbReference>
<gene>
    <name evidence="1" type="ORF">E3N88_23581</name>
</gene>
<dbReference type="AlphaFoldDB" id="A0A5N6NFB3"/>
<reference evidence="1 2" key="1">
    <citation type="submission" date="2019-05" db="EMBL/GenBank/DDBJ databases">
        <title>Mikania micrantha, genome provides insights into the molecular mechanism of rapid growth.</title>
        <authorList>
            <person name="Liu B."/>
        </authorList>
    </citation>
    <scope>NUCLEOTIDE SEQUENCE [LARGE SCALE GENOMIC DNA]</scope>
    <source>
        <strain evidence="1">NLD-2019</strain>
        <tissue evidence="1">Leaf</tissue>
    </source>
</reference>
<accession>A0A5N6NFB3</accession>